<comment type="caution">
    <text evidence="1">The sequence shown here is derived from an EMBL/GenBank/DDBJ whole genome shotgun (WGS) entry which is preliminary data.</text>
</comment>
<evidence type="ECO:0000313" key="1">
    <source>
        <dbReference type="EMBL" id="CAE8581379.1"/>
    </source>
</evidence>
<sequence>MSAAADSRDVLTLNASSLLLLNHHLSKSLAWRPCSCPSSSPLRCNQTVHVAVARHRKDALDQVPEEFAHAACQIQVISPLNVLVALRGPPLATDEDLRSQTIRAKATIRARTESQIGAAEY</sequence>
<name>A0A813D6J8_POLGL</name>
<keyword evidence="2" id="KW-1185">Reference proteome</keyword>
<evidence type="ECO:0000313" key="2">
    <source>
        <dbReference type="Proteomes" id="UP000654075"/>
    </source>
</evidence>
<protein>
    <submittedName>
        <fullName evidence="1">Uncharacterized protein</fullName>
    </submittedName>
</protein>
<organism evidence="1 2">
    <name type="scientific">Polarella glacialis</name>
    <name type="common">Dinoflagellate</name>
    <dbReference type="NCBI Taxonomy" id="89957"/>
    <lineage>
        <taxon>Eukaryota</taxon>
        <taxon>Sar</taxon>
        <taxon>Alveolata</taxon>
        <taxon>Dinophyceae</taxon>
        <taxon>Suessiales</taxon>
        <taxon>Suessiaceae</taxon>
        <taxon>Polarella</taxon>
    </lineage>
</organism>
<gene>
    <name evidence="1" type="ORF">PGLA1383_LOCUS403</name>
</gene>
<accession>A0A813D6J8</accession>
<proteinExistence type="predicted"/>
<dbReference type="AlphaFoldDB" id="A0A813D6J8"/>
<reference evidence="1" key="1">
    <citation type="submission" date="2021-02" db="EMBL/GenBank/DDBJ databases">
        <authorList>
            <person name="Dougan E. K."/>
            <person name="Rhodes N."/>
            <person name="Thang M."/>
            <person name="Chan C."/>
        </authorList>
    </citation>
    <scope>NUCLEOTIDE SEQUENCE</scope>
</reference>
<dbReference type="Proteomes" id="UP000654075">
    <property type="component" value="Unassembled WGS sequence"/>
</dbReference>
<dbReference type="EMBL" id="CAJNNV010000081">
    <property type="protein sequence ID" value="CAE8581379.1"/>
    <property type="molecule type" value="Genomic_DNA"/>
</dbReference>